<dbReference type="Gene3D" id="3.30.450.20">
    <property type="entry name" value="PAS domain"/>
    <property type="match status" value="1"/>
</dbReference>
<dbReference type="Pfam" id="PF00512">
    <property type="entry name" value="HisKA"/>
    <property type="match status" value="1"/>
</dbReference>
<dbReference type="SUPFAM" id="SSF55874">
    <property type="entry name" value="ATPase domain of HSP90 chaperone/DNA topoisomerase II/histidine kinase"/>
    <property type="match status" value="1"/>
</dbReference>
<dbReference type="EMBL" id="JALNMJ010000021">
    <property type="protein sequence ID" value="MCK7615048.1"/>
    <property type="molecule type" value="Genomic_DNA"/>
</dbReference>
<dbReference type="Gene3D" id="1.10.287.130">
    <property type="match status" value="1"/>
</dbReference>
<evidence type="ECO:0000256" key="4">
    <source>
        <dbReference type="ARBA" id="ARBA00022475"/>
    </source>
</evidence>
<evidence type="ECO:0000313" key="18">
    <source>
        <dbReference type="EMBL" id="MCK7615048.1"/>
    </source>
</evidence>
<accession>A0ABT0H030</accession>
<sequence>MTDLADRVTALEGVLSSIDQGVAAFDENLTLVAWNARFRALREYPDHLIFEGQKFEVLMRYDAERGEFGEGDIEAIVAERVAVARRFRPHALERQRPDGGYIEIKGGPLPGGGFVSTYSDITERVRARQQLLQQMEDLKEARQETLRMMSEAEANRRRAEDLREKAESATKAKDSFLATMSHEIRTPMNGVVGMIDLLTQTSLDPDQRQMATTIRESALSLLTILNDILDFSKIEAGKMDLEEIPICLQDIVDGVGETMGPNACAKSLSLVTYCDPDIPGQVFGDQVRLRQILFNLLGNAVKFTERGQVTLRADMVDIRETRVRVRYRVEDQGIGMTGEQLARLFRPFEQADATTTRRFGGTGLGLTIVRRLVDLMGGRLEVDSVPGQGSRFTLHLDHALTGDTAADRPCDLEGVRVLCVLPADGLEAQIYSRYLEPLGANVEISDNPDEAMARMRGAANSGQAFDVVAIGLALEEQAKNALIEAIGHDRALHRTRLFVERRSSDVSTPATRTGLTNVAATPLTRRNLIHAISAAAGKVATAQPTAAREDQPARREAPGVEEAVENNELVLVVEDNTTNQDVIRRQLHLLGFQSEIAEDGEAGLAAIRSGRHAIVLTDVNMPKMDGLEMTMRARQAEKSASPRLPIVAITANAMQGEVKRCFDAGMDDFLTKPLELEKLKALLHRWLPHVLEESGVGQDATVEEAATFENAAETAPVDLSALTDIFGDDAETVMEILSDFVAPAWEIVAEVEAAVALKDASQITAACHKLKSSARAVGANALSDLCQRLEKAGKSHDWATINAEFPNLRPLMNDVADYIDQI</sequence>
<evidence type="ECO:0000256" key="10">
    <source>
        <dbReference type="ARBA" id="ARBA00023012"/>
    </source>
</evidence>
<dbReference type="SUPFAM" id="SSF47384">
    <property type="entry name" value="Homodimeric domain of signal transducing histidine kinase"/>
    <property type="match status" value="1"/>
</dbReference>
<evidence type="ECO:0000259" key="17">
    <source>
        <dbReference type="PROSITE" id="PS50894"/>
    </source>
</evidence>
<dbReference type="Gene3D" id="1.20.120.160">
    <property type="entry name" value="HPT domain"/>
    <property type="match status" value="1"/>
</dbReference>
<evidence type="ECO:0000256" key="7">
    <source>
        <dbReference type="ARBA" id="ARBA00022741"/>
    </source>
</evidence>
<dbReference type="SUPFAM" id="SSF47226">
    <property type="entry name" value="Histidine-containing phosphotransfer domain, HPT domain"/>
    <property type="match status" value="1"/>
</dbReference>
<dbReference type="Pfam" id="PF00072">
    <property type="entry name" value="Response_reg"/>
    <property type="match status" value="1"/>
</dbReference>
<dbReference type="SMART" id="SM00387">
    <property type="entry name" value="HATPase_c"/>
    <property type="match status" value="1"/>
</dbReference>
<keyword evidence="6" id="KW-0812">Transmembrane</keyword>
<comment type="catalytic activity">
    <reaction evidence="1">
        <text>ATP + protein L-histidine = ADP + protein N-phospho-L-histidine.</text>
        <dbReference type="EC" id="2.7.13.3"/>
    </reaction>
</comment>
<dbReference type="SUPFAM" id="SSF52172">
    <property type="entry name" value="CheY-like"/>
    <property type="match status" value="1"/>
</dbReference>
<evidence type="ECO:0000259" key="15">
    <source>
        <dbReference type="PROSITE" id="PS50109"/>
    </source>
</evidence>
<dbReference type="EC" id="2.7.13.3" evidence="3"/>
<gene>
    <name evidence="18" type="ORF">M0H32_23020</name>
</gene>
<evidence type="ECO:0000256" key="8">
    <source>
        <dbReference type="ARBA" id="ARBA00022840"/>
    </source>
</evidence>
<dbReference type="PROSITE" id="PS50894">
    <property type="entry name" value="HPT"/>
    <property type="match status" value="1"/>
</dbReference>
<comment type="subcellular location">
    <subcellularLocation>
        <location evidence="2">Cell membrane</location>
        <topology evidence="2">Multi-pass membrane protein</topology>
    </subcellularLocation>
</comment>
<dbReference type="PRINTS" id="PR00344">
    <property type="entry name" value="BCTRLSENSOR"/>
</dbReference>
<dbReference type="PANTHER" id="PTHR45339:SF1">
    <property type="entry name" value="HYBRID SIGNAL TRANSDUCTION HISTIDINE KINASE J"/>
    <property type="match status" value="1"/>
</dbReference>
<evidence type="ECO:0000256" key="2">
    <source>
        <dbReference type="ARBA" id="ARBA00004651"/>
    </source>
</evidence>
<evidence type="ECO:0000313" key="19">
    <source>
        <dbReference type="Proteomes" id="UP001431221"/>
    </source>
</evidence>
<keyword evidence="9" id="KW-1133">Transmembrane helix</keyword>
<dbReference type="InterPro" id="IPR001789">
    <property type="entry name" value="Sig_transdc_resp-reg_receiver"/>
</dbReference>
<dbReference type="SMART" id="SM00388">
    <property type="entry name" value="HisKA"/>
    <property type="match status" value="1"/>
</dbReference>
<evidence type="ECO:0000256" key="9">
    <source>
        <dbReference type="ARBA" id="ARBA00022989"/>
    </source>
</evidence>
<protein>
    <recommendedName>
        <fullName evidence="3">histidine kinase</fullName>
        <ecNumber evidence="3">2.7.13.3</ecNumber>
    </recommendedName>
</protein>
<dbReference type="InterPro" id="IPR011006">
    <property type="entry name" value="CheY-like_superfamily"/>
</dbReference>
<dbReference type="Proteomes" id="UP001431221">
    <property type="component" value="Unassembled WGS sequence"/>
</dbReference>
<keyword evidence="7" id="KW-0547">Nucleotide-binding</keyword>
<feature type="domain" description="HPt" evidence="17">
    <location>
        <begin position="729"/>
        <end position="822"/>
    </location>
</feature>
<name>A0ABT0H030_9HYPH</name>
<dbReference type="Gene3D" id="3.30.565.10">
    <property type="entry name" value="Histidine kinase-like ATPase, C-terminal domain"/>
    <property type="match status" value="1"/>
</dbReference>
<dbReference type="RefSeq" id="WP_248157989.1">
    <property type="nucleotide sequence ID" value="NZ_JALNMJ010000021.1"/>
</dbReference>
<evidence type="ECO:0000256" key="3">
    <source>
        <dbReference type="ARBA" id="ARBA00012438"/>
    </source>
</evidence>
<keyword evidence="14" id="KW-0175">Coiled coil</keyword>
<dbReference type="InterPro" id="IPR036890">
    <property type="entry name" value="HATPase_C_sf"/>
</dbReference>
<dbReference type="PROSITE" id="PS50110">
    <property type="entry name" value="RESPONSE_REGULATORY"/>
    <property type="match status" value="1"/>
</dbReference>
<dbReference type="CDD" id="cd17546">
    <property type="entry name" value="REC_hyHK_CKI1_RcsC-like"/>
    <property type="match status" value="1"/>
</dbReference>
<evidence type="ECO:0000256" key="11">
    <source>
        <dbReference type="ARBA" id="ARBA00023136"/>
    </source>
</evidence>
<feature type="domain" description="Histidine kinase" evidence="15">
    <location>
        <begin position="179"/>
        <end position="400"/>
    </location>
</feature>
<dbReference type="CDD" id="cd16922">
    <property type="entry name" value="HATPase_EvgS-ArcB-TorS-like"/>
    <property type="match status" value="1"/>
</dbReference>
<dbReference type="Pfam" id="PF02518">
    <property type="entry name" value="HATPase_c"/>
    <property type="match status" value="1"/>
</dbReference>
<keyword evidence="10" id="KW-0902">Two-component regulatory system</keyword>
<feature type="modified residue" description="Phosphohistidine" evidence="12">
    <location>
        <position position="768"/>
    </location>
</feature>
<dbReference type="InterPro" id="IPR005467">
    <property type="entry name" value="His_kinase_dom"/>
</dbReference>
<keyword evidence="5 13" id="KW-0597">Phosphoprotein</keyword>
<dbReference type="Pfam" id="PF01627">
    <property type="entry name" value="Hpt"/>
    <property type="match status" value="1"/>
</dbReference>
<feature type="modified residue" description="4-aspartylphosphate" evidence="13">
    <location>
        <position position="618"/>
    </location>
</feature>
<evidence type="ECO:0000256" key="6">
    <source>
        <dbReference type="ARBA" id="ARBA00022692"/>
    </source>
</evidence>
<proteinExistence type="predicted"/>
<dbReference type="SMART" id="SM00448">
    <property type="entry name" value="REC"/>
    <property type="match status" value="1"/>
</dbReference>
<dbReference type="InterPro" id="IPR036097">
    <property type="entry name" value="HisK_dim/P_sf"/>
</dbReference>
<comment type="caution">
    <text evidence="18">The sequence shown here is derived from an EMBL/GenBank/DDBJ whole genome shotgun (WGS) entry which is preliminary data.</text>
</comment>
<dbReference type="Pfam" id="PF12860">
    <property type="entry name" value="PAS_7"/>
    <property type="match status" value="1"/>
</dbReference>
<evidence type="ECO:0000256" key="12">
    <source>
        <dbReference type="PROSITE-ProRule" id="PRU00110"/>
    </source>
</evidence>
<dbReference type="SUPFAM" id="SSF55785">
    <property type="entry name" value="PYP-like sensor domain (PAS domain)"/>
    <property type="match status" value="1"/>
</dbReference>
<feature type="coiled-coil region" evidence="14">
    <location>
        <begin position="121"/>
        <end position="172"/>
    </location>
</feature>
<keyword evidence="8" id="KW-0067">ATP-binding</keyword>
<dbReference type="InterPro" id="IPR036641">
    <property type="entry name" value="HPT_dom_sf"/>
</dbReference>
<feature type="domain" description="Response regulatory" evidence="16">
    <location>
        <begin position="569"/>
        <end position="687"/>
    </location>
</feature>
<keyword evidence="4" id="KW-1003">Cell membrane</keyword>
<dbReference type="InterPro" id="IPR035965">
    <property type="entry name" value="PAS-like_dom_sf"/>
</dbReference>
<dbReference type="Gene3D" id="3.40.50.2300">
    <property type="match status" value="1"/>
</dbReference>
<reference evidence="18" key="1">
    <citation type="submission" date="2022-04" db="EMBL/GenBank/DDBJ databases">
        <title>Roseibium sp. CAU 1639 isolated from mud.</title>
        <authorList>
            <person name="Kim W."/>
        </authorList>
    </citation>
    <scope>NUCLEOTIDE SEQUENCE</scope>
    <source>
        <strain evidence="18">CAU 1639</strain>
    </source>
</reference>
<evidence type="ECO:0000256" key="5">
    <source>
        <dbReference type="ARBA" id="ARBA00022553"/>
    </source>
</evidence>
<dbReference type="InterPro" id="IPR003661">
    <property type="entry name" value="HisK_dim/P_dom"/>
</dbReference>
<keyword evidence="11" id="KW-0472">Membrane</keyword>
<evidence type="ECO:0000256" key="1">
    <source>
        <dbReference type="ARBA" id="ARBA00000085"/>
    </source>
</evidence>
<dbReference type="InterPro" id="IPR004358">
    <property type="entry name" value="Sig_transdc_His_kin-like_C"/>
</dbReference>
<dbReference type="InterPro" id="IPR003594">
    <property type="entry name" value="HATPase_dom"/>
</dbReference>
<dbReference type="CDD" id="cd00082">
    <property type="entry name" value="HisKA"/>
    <property type="match status" value="1"/>
</dbReference>
<keyword evidence="19" id="KW-1185">Reference proteome</keyword>
<evidence type="ECO:0000256" key="13">
    <source>
        <dbReference type="PROSITE-ProRule" id="PRU00169"/>
    </source>
</evidence>
<organism evidence="18 19">
    <name type="scientific">Roseibium sediminicola</name>
    <dbReference type="NCBI Taxonomy" id="2933272"/>
    <lineage>
        <taxon>Bacteria</taxon>
        <taxon>Pseudomonadati</taxon>
        <taxon>Pseudomonadota</taxon>
        <taxon>Alphaproteobacteria</taxon>
        <taxon>Hyphomicrobiales</taxon>
        <taxon>Stappiaceae</taxon>
        <taxon>Roseibium</taxon>
    </lineage>
</organism>
<dbReference type="PROSITE" id="PS50109">
    <property type="entry name" value="HIS_KIN"/>
    <property type="match status" value="1"/>
</dbReference>
<dbReference type="CDD" id="cd00088">
    <property type="entry name" value="HPT"/>
    <property type="match status" value="1"/>
</dbReference>
<dbReference type="PANTHER" id="PTHR45339">
    <property type="entry name" value="HYBRID SIGNAL TRANSDUCTION HISTIDINE KINASE J"/>
    <property type="match status" value="1"/>
</dbReference>
<evidence type="ECO:0000256" key="14">
    <source>
        <dbReference type="SAM" id="Coils"/>
    </source>
</evidence>
<evidence type="ECO:0000259" key="16">
    <source>
        <dbReference type="PROSITE" id="PS50110"/>
    </source>
</evidence>
<dbReference type="InterPro" id="IPR008207">
    <property type="entry name" value="Sig_transdc_His_kin_Hpt_dom"/>
</dbReference>